<dbReference type="Proteomes" id="UP000285648">
    <property type="component" value="Unassembled WGS sequence"/>
</dbReference>
<comment type="caution">
    <text evidence="1">The sequence shown here is derived from an EMBL/GenBank/DDBJ whole genome shotgun (WGS) entry which is preliminary data.</text>
</comment>
<reference evidence="1 2" key="1">
    <citation type="submission" date="2016-09" db="EMBL/GenBank/DDBJ databases">
        <authorList>
            <person name="Doonan J."/>
            <person name="Pachebat J.A."/>
            <person name="Golyshin P.N."/>
            <person name="Denman S."/>
            <person name="Mcdonald J.E."/>
        </authorList>
    </citation>
    <scope>NUCLEOTIDE SEQUENCE [LARGE SCALE GENOMIC DNA]</scope>
    <source>
        <strain evidence="1 2">NCPPB 3934</strain>
    </source>
</reference>
<proteinExistence type="predicted"/>
<dbReference type="InterPro" id="IPR016893">
    <property type="entry name" value="UCP028589"/>
</dbReference>
<accession>A0A421DNR4</accession>
<dbReference type="PIRSF" id="PIRSF028589">
    <property type="entry name" value="UCP028589"/>
    <property type="match status" value="1"/>
</dbReference>
<evidence type="ECO:0000313" key="1">
    <source>
        <dbReference type="EMBL" id="RLM23664.1"/>
    </source>
</evidence>
<dbReference type="RefSeq" id="WP_121575085.1">
    <property type="nucleotide sequence ID" value="NZ_MJLZ01000020.1"/>
</dbReference>
<keyword evidence="2" id="KW-1185">Reference proteome</keyword>
<dbReference type="OrthoDB" id="6702050at2"/>
<organism evidence="1 2">
    <name type="scientific">Brenneria alni</name>
    <dbReference type="NCBI Taxonomy" id="71656"/>
    <lineage>
        <taxon>Bacteria</taxon>
        <taxon>Pseudomonadati</taxon>
        <taxon>Pseudomonadota</taxon>
        <taxon>Gammaproteobacteria</taxon>
        <taxon>Enterobacterales</taxon>
        <taxon>Pectobacteriaceae</taxon>
        <taxon>Brenneria</taxon>
    </lineage>
</organism>
<name>A0A421DNR4_9GAMM</name>
<gene>
    <name evidence="1" type="ORF">BIY29_10205</name>
</gene>
<dbReference type="AlphaFoldDB" id="A0A421DNR4"/>
<sequence>MSLMSLQGPINLAPRITSTAKAKPGALRFVGQADVCDVEMEAESASQTDSYTGQRLEIGSLSLGKTGTISLTLKDWSLENLALALYGQVFRVEAGTISGEALPPGLIVGDRVRLDNPFVSDVLLTASDGSTALVPGTDYRVDSATAGIIELLSESALTATAAYSYAPTEQLGLFTTTPPERWLLLDGINTENDERVIVQLYRVKFQPVSSLSLLHNEGYGELPLTGNVLADTTQGSDSELGYFGSYVQKVAE</sequence>
<dbReference type="EMBL" id="MJLZ01000020">
    <property type="protein sequence ID" value="RLM23664.1"/>
    <property type="molecule type" value="Genomic_DNA"/>
</dbReference>
<evidence type="ECO:0008006" key="3">
    <source>
        <dbReference type="Google" id="ProtNLM"/>
    </source>
</evidence>
<evidence type="ECO:0000313" key="2">
    <source>
        <dbReference type="Proteomes" id="UP000285648"/>
    </source>
</evidence>
<protein>
    <recommendedName>
        <fullName evidence="3">Major tail protein</fullName>
    </recommendedName>
</protein>